<dbReference type="InterPro" id="IPR013083">
    <property type="entry name" value="Znf_RING/FYVE/PHD"/>
</dbReference>
<dbReference type="PANTHER" id="PTHR13510:SF44">
    <property type="entry name" value="RABENOSYN-5"/>
    <property type="match status" value="1"/>
</dbReference>
<feature type="region of interest" description="Disordered" evidence="1">
    <location>
        <begin position="417"/>
        <end position="449"/>
    </location>
</feature>
<dbReference type="InterPro" id="IPR052727">
    <property type="entry name" value="Rab4/Rab5_effector"/>
</dbReference>
<evidence type="ECO:0000256" key="1">
    <source>
        <dbReference type="SAM" id="MobiDB-lite"/>
    </source>
</evidence>
<sequence>MKFTLPKDAFPAVNLSRKLREQFSNEADTIVREMVVANEAFISHGSKLEYPHWKLVRAKDGIQVFRQRKKLINQRDNGCWNPVIQSPSFSQDHTFLRYDTASDRQITSCSSSGIGEDTIMERMRPRGVALMALHGTMDGTLDDCMFGCFAPTNVAWMLRSSHVNDHLDDARILATVRGPTRQDPCRFFGVKWFAKEHPAVLTGIVQQRDFLIIEASGFTRDSKGERVGYFLMHSVTLREIPELTHLGMVRGLLSFCYLFRQSGHGKVDVFYRGFFDSRGAMPGRLSVSLAAASAICCANGVDYAYIKKLRWLMNNSRKQNQRDLTDENRSNRCEACDKSLAKHLWSMSGTGTTCQICHLVVCSKCSVAKKITMDVSETGVVQQRSLRFCLSCLMNAKQQSGWDMALSNLEASSRSTASSVSSSASGGLHPVSQKVSYRRDGRSDYDTED</sequence>
<dbReference type="PANTHER" id="PTHR13510">
    <property type="entry name" value="FYVE-FINGER-CONTAINING RAB5 EFFECTOR PROTEIN RABENOSYN-5-RELATED"/>
    <property type="match status" value="1"/>
</dbReference>
<protein>
    <recommendedName>
        <fullName evidence="6">FYVE-type domain-containing protein</fullName>
    </recommendedName>
</protein>
<evidence type="ECO:0000313" key="4">
    <source>
        <dbReference type="Proteomes" id="UP001157938"/>
    </source>
</evidence>
<reference evidence="3" key="2">
    <citation type="submission" date="2022-12" db="EMBL/GenBank/DDBJ databases">
        <authorList>
            <person name="Webb A."/>
        </authorList>
    </citation>
    <scope>NUCLEOTIDE SEQUENCE</scope>
    <source>
        <strain evidence="3">Pf2</strain>
    </source>
</reference>
<keyword evidence="4" id="KW-1185">Reference proteome</keyword>
<accession>A0AAV0SQ05</accession>
<dbReference type="InterPro" id="IPR023393">
    <property type="entry name" value="START-like_dom_sf"/>
</dbReference>
<dbReference type="Proteomes" id="UP001159659">
    <property type="component" value="Unassembled WGS sequence"/>
</dbReference>
<dbReference type="EMBL" id="CAKLBC010000412">
    <property type="protein sequence ID" value="CAH0486276.1"/>
    <property type="molecule type" value="Genomic_DNA"/>
</dbReference>
<evidence type="ECO:0000313" key="2">
    <source>
        <dbReference type="EMBL" id="CAH0486276.1"/>
    </source>
</evidence>
<gene>
    <name evidence="2" type="ORF">PFR001_LOCUS1923</name>
    <name evidence="3" type="ORF">PFR002_LOCUS635</name>
</gene>
<evidence type="ECO:0000313" key="5">
    <source>
        <dbReference type="Proteomes" id="UP001159659"/>
    </source>
</evidence>
<feature type="compositionally biased region" description="Basic and acidic residues" evidence="1">
    <location>
        <begin position="437"/>
        <end position="449"/>
    </location>
</feature>
<dbReference type="CDD" id="cd00065">
    <property type="entry name" value="FYVE_like_SF"/>
    <property type="match status" value="1"/>
</dbReference>
<dbReference type="InterPro" id="IPR011011">
    <property type="entry name" value="Znf_FYVE_PHD"/>
</dbReference>
<dbReference type="Gene3D" id="3.30.40.10">
    <property type="entry name" value="Zinc/RING finger domain, C3HC4 (zinc finger)"/>
    <property type="match status" value="1"/>
</dbReference>
<reference evidence="2 4" key="1">
    <citation type="submission" date="2021-11" db="EMBL/GenBank/DDBJ databases">
        <authorList>
            <person name="Islam A."/>
            <person name="Islam S."/>
            <person name="Flora M.S."/>
            <person name="Rahman M."/>
            <person name="Ziaur R.M."/>
            <person name="Epstein J.H."/>
            <person name="Hassan M."/>
            <person name="Klassen M."/>
            <person name="Woodard K."/>
            <person name="Webb A."/>
            <person name="Webby R.J."/>
            <person name="El Zowalaty M.E."/>
        </authorList>
    </citation>
    <scope>NUCLEOTIDE SEQUENCE [LARGE SCALE GENOMIC DNA]</scope>
    <source>
        <strain evidence="2">Pf1</strain>
    </source>
</reference>
<organism evidence="3 5">
    <name type="scientific">Peronospora farinosa</name>
    <dbReference type="NCBI Taxonomy" id="134698"/>
    <lineage>
        <taxon>Eukaryota</taxon>
        <taxon>Sar</taxon>
        <taxon>Stramenopiles</taxon>
        <taxon>Oomycota</taxon>
        <taxon>Peronosporomycetes</taxon>
        <taxon>Peronosporales</taxon>
        <taxon>Peronosporaceae</taxon>
        <taxon>Peronospora</taxon>
    </lineage>
</organism>
<dbReference type="EMBL" id="CANTFK010000054">
    <property type="protein sequence ID" value="CAI5705528.1"/>
    <property type="molecule type" value="Genomic_DNA"/>
</dbReference>
<dbReference type="Proteomes" id="UP001157938">
    <property type="component" value="Unassembled WGS sequence"/>
</dbReference>
<dbReference type="Gene3D" id="3.30.530.20">
    <property type="match status" value="1"/>
</dbReference>
<evidence type="ECO:0008006" key="6">
    <source>
        <dbReference type="Google" id="ProtNLM"/>
    </source>
</evidence>
<dbReference type="AlphaFoldDB" id="A0AAV0SQ05"/>
<name>A0AAV0SQ05_9STRA</name>
<comment type="caution">
    <text evidence="3">The sequence shown here is derived from an EMBL/GenBank/DDBJ whole genome shotgun (WGS) entry which is preliminary data.</text>
</comment>
<evidence type="ECO:0000313" key="3">
    <source>
        <dbReference type="EMBL" id="CAI5705528.1"/>
    </source>
</evidence>
<dbReference type="SUPFAM" id="SSF57903">
    <property type="entry name" value="FYVE/PHD zinc finger"/>
    <property type="match status" value="1"/>
</dbReference>
<proteinExistence type="predicted"/>